<protein>
    <submittedName>
        <fullName evidence="1">Uncharacterized protein</fullName>
    </submittedName>
</protein>
<dbReference type="Proteomes" id="UP000887104">
    <property type="component" value="Unassembled WGS sequence"/>
</dbReference>
<dbReference type="RefSeq" id="WP_220780155.1">
    <property type="nucleotide sequence ID" value="NZ_BPEY01000012.1"/>
</dbReference>
<reference evidence="1" key="1">
    <citation type="submission" date="2021-05" db="EMBL/GenBank/DDBJ databases">
        <title>Molecular characterization for Shewanella algae harboring chromosomal blaOXA-55-like strains isolated from clinical and environment sample.</title>
        <authorList>
            <person name="Ohama Y."/>
            <person name="Aoki K."/>
            <person name="Harada S."/>
            <person name="Moriya K."/>
            <person name="Ishii Y."/>
            <person name="Tateda K."/>
        </authorList>
    </citation>
    <scope>NUCLEOTIDE SEQUENCE</scope>
    <source>
        <strain evidence="1">JCM 11563</strain>
    </source>
</reference>
<name>A0ABQ4P643_9GAMM</name>
<evidence type="ECO:0000313" key="1">
    <source>
        <dbReference type="EMBL" id="GIU42950.1"/>
    </source>
</evidence>
<comment type="caution">
    <text evidence="1">The sequence shown here is derived from an EMBL/GenBank/DDBJ whole genome shotgun (WGS) entry which is preliminary data.</text>
</comment>
<sequence length="219" mass="24936">MLKPRKQCKRVPITLEAGLLKVLKGRVLLYDCIGENSADMYYTDAGELINQYHLKFLVFEALLQRLVDRGVLEYGCSAWVITGDKAAKIKEMKLPRAIGQSRLKRANKEHRLCTEDERRSLTGWMAGLEAFYCGVSTTDNPYESNSIEYQGWLGGWQGSYELDDEMRAWHEGLEAFNNGCLDKTNPYFDTPVKSRLWRDGWFTGEGVCGGNGKVKTQLF</sequence>
<organism evidence="1 2">
    <name type="scientific">Shewanella sairae</name>
    <dbReference type="NCBI Taxonomy" id="190310"/>
    <lineage>
        <taxon>Bacteria</taxon>
        <taxon>Pseudomonadati</taxon>
        <taxon>Pseudomonadota</taxon>
        <taxon>Gammaproteobacteria</taxon>
        <taxon>Alteromonadales</taxon>
        <taxon>Shewanellaceae</taxon>
        <taxon>Shewanella</taxon>
    </lineage>
</organism>
<evidence type="ECO:0000313" key="2">
    <source>
        <dbReference type="Proteomes" id="UP000887104"/>
    </source>
</evidence>
<accession>A0ABQ4P643</accession>
<proteinExistence type="predicted"/>
<keyword evidence="2" id="KW-1185">Reference proteome</keyword>
<gene>
    <name evidence="1" type="ORF">TUM4438_10730</name>
</gene>
<dbReference type="EMBL" id="BPEY01000012">
    <property type="protein sequence ID" value="GIU42950.1"/>
    <property type="molecule type" value="Genomic_DNA"/>
</dbReference>